<reference evidence="8" key="1">
    <citation type="journal article" date="2019" name="Int. J. Syst. Evol. Microbiol.">
        <title>The Global Catalogue of Microorganisms (GCM) 10K type strain sequencing project: providing services to taxonomists for standard genome sequencing and annotation.</title>
        <authorList>
            <consortium name="The Broad Institute Genomics Platform"/>
            <consortium name="The Broad Institute Genome Sequencing Center for Infectious Disease"/>
            <person name="Wu L."/>
            <person name="Ma J."/>
        </authorList>
    </citation>
    <scope>NUCLEOTIDE SEQUENCE [LARGE SCALE GENOMIC DNA]</scope>
    <source>
        <strain evidence="8">JCM 17986</strain>
    </source>
</reference>
<dbReference type="InterPro" id="IPR000485">
    <property type="entry name" value="AsnC-type_HTH_dom"/>
</dbReference>
<proteinExistence type="predicted"/>
<dbReference type="InterPro" id="IPR019887">
    <property type="entry name" value="Tscrpt_reg_AsnC/Lrp_C"/>
</dbReference>
<dbReference type="PANTHER" id="PTHR30154:SF34">
    <property type="entry name" value="TRANSCRIPTIONAL REGULATOR AZLB"/>
    <property type="match status" value="1"/>
</dbReference>
<evidence type="ECO:0000313" key="8">
    <source>
        <dbReference type="Proteomes" id="UP001500466"/>
    </source>
</evidence>
<evidence type="ECO:0000259" key="6">
    <source>
        <dbReference type="Pfam" id="PF13404"/>
    </source>
</evidence>
<dbReference type="Pfam" id="PF01037">
    <property type="entry name" value="AsnC_trans_reg"/>
    <property type="match status" value="1"/>
</dbReference>
<dbReference type="InterPro" id="IPR019888">
    <property type="entry name" value="Tscrpt_reg_AsnC-like"/>
</dbReference>
<feature type="region of interest" description="Disordered" evidence="4">
    <location>
        <begin position="327"/>
        <end position="349"/>
    </location>
</feature>
<name>A0ABP9HQ12_9ACTN</name>
<dbReference type="InterPro" id="IPR011008">
    <property type="entry name" value="Dimeric_a/b-barrel"/>
</dbReference>
<sequence>MPSATQEVHPLDDADRALIEALQVSPRASWAAVGEVLALDPVTVARRWKRLSAEGVAWVTAYPAPDAYGTAALVDIAVAPRDLDAVAAAIAADPHVFTLERTTGAHSLTAIVGAVDLGDLTANCLDRIERIAGVRAVEIHLATRIFLEASRWRMRGLTPGQVARLKQIAPPPAASGSHGSPAGDDLDTRIRAVLVADGRAGGADVAAALGIGVHTARRRLDRLLGSGRLVFRCDVAQAYTGWPICATFRAAVAPAKVVATAQTLSTLPEIRMCMATTGPHNLHISVWLHAVDDVHRLENLLADRLPDLRIADRVVVLRPYKSSGRTLGPTGRALPAPGSATEGGPVSFG</sequence>
<evidence type="ECO:0000256" key="1">
    <source>
        <dbReference type="ARBA" id="ARBA00023015"/>
    </source>
</evidence>
<gene>
    <name evidence="7" type="ORF">GCM10023205_48510</name>
</gene>
<protein>
    <submittedName>
        <fullName evidence="7">Lrp/AsnC family transcriptional regulator</fullName>
    </submittedName>
</protein>
<dbReference type="SUPFAM" id="SSF54909">
    <property type="entry name" value="Dimeric alpha+beta barrel"/>
    <property type="match status" value="2"/>
</dbReference>
<dbReference type="SMART" id="SM00344">
    <property type="entry name" value="HTH_ASNC"/>
    <property type="match status" value="2"/>
</dbReference>
<dbReference type="RefSeq" id="WP_345677749.1">
    <property type="nucleotide sequence ID" value="NZ_BAABHS010000017.1"/>
</dbReference>
<evidence type="ECO:0000313" key="7">
    <source>
        <dbReference type="EMBL" id="GAA4975841.1"/>
    </source>
</evidence>
<keyword evidence="8" id="KW-1185">Reference proteome</keyword>
<keyword evidence="3" id="KW-0804">Transcription</keyword>
<organism evidence="7 8">
    <name type="scientific">Yinghuangia aomiensis</name>
    <dbReference type="NCBI Taxonomy" id="676205"/>
    <lineage>
        <taxon>Bacteria</taxon>
        <taxon>Bacillati</taxon>
        <taxon>Actinomycetota</taxon>
        <taxon>Actinomycetes</taxon>
        <taxon>Kitasatosporales</taxon>
        <taxon>Streptomycetaceae</taxon>
        <taxon>Yinghuangia</taxon>
    </lineage>
</organism>
<dbReference type="InterPro" id="IPR036388">
    <property type="entry name" value="WH-like_DNA-bd_sf"/>
</dbReference>
<feature type="domain" description="HTH asnC-type" evidence="6">
    <location>
        <begin position="11"/>
        <end position="51"/>
    </location>
</feature>
<evidence type="ECO:0000256" key="3">
    <source>
        <dbReference type="ARBA" id="ARBA00023163"/>
    </source>
</evidence>
<dbReference type="Proteomes" id="UP001500466">
    <property type="component" value="Unassembled WGS sequence"/>
</dbReference>
<comment type="caution">
    <text evidence="7">The sequence shown here is derived from an EMBL/GenBank/DDBJ whole genome shotgun (WGS) entry which is preliminary data.</text>
</comment>
<accession>A0ABP9HQ12</accession>
<dbReference type="EMBL" id="BAABHS010000017">
    <property type="protein sequence ID" value="GAA4975841.1"/>
    <property type="molecule type" value="Genomic_DNA"/>
</dbReference>
<evidence type="ECO:0000256" key="2">
    <source>
        <dbReference type="ARBA" id="ARBA00023125"/>
    </source>
</evidence>
<dbReference type="Gene3D" id="3.30.70.920">
    <property type="match status" value="2"/>
</dbReference>
<dbReference type="PANTHER" id="PTHR30154">
    <property type="entry name" value="LEUCINE-RESPONSIVE REGULATORY PROTEIN"/>
    <property type="match status" value="1"/>
</dbReference>
<dbReference type="Pfam" id="PF13404">
    <property type="entry name" value="HTH_AsnC-type"/>
    <property type="match status" value="1"/>
</dbReference>
<dbReference type="Gene3D" id="1.10.10.10">
    <property type="entry name" value="Winged helix-like DNA-binding domain superfamily/Winged helix DNA-binding domain"/>
    <property type="match status" value="2"/>
</dbReference>
<feature type="domain" description="Transcription regulator AsnC/Lrp ligand binding" evidence="5">
    <location>
        <begin position="74"/>
        <end position="143"/>
    </location>
</feature>
<keyword evidence="2" id="KW-0238">DNA-binding</keyword>
<evidence type="ECO:0000259" key="5">
    <source>
        <dbReference type="Pfam" id="PF01037"/>
    </source>
</evidence>
<evidence type="ECO:0000256" key="4">
    <source>
        <dbReference type="SAM" id="MobiDB-lite"/>
    </source>
</evidence>
<keyword evidence="1" id="KW-0805">Transcription regulation</keyword>